<dbReference type="EMBL" id="FOXD01000029">
    <property type="protein sequence ID" value="SFQ32515.1"/>
    <property type="molecule type" value="Genomic_DNA"/>
</dbReference>
<feature type="domain" description="Gfo/Idh/MocA-like oxidoreductase N-terminal" evidence="1">
    <location>
        <begin position="3"/>
        <end position="121"/>
    </location>
</feature>
<organism evidence="3 4">
    <name type="scientific">Salibacterium halotolerans</name>
    <dbReference type="NCBI Taxonomy" id="1884432"/>
    <lineage>
        <taxon>Bacteria</taxon>
        <taxon>Bacillati</taxon>
        <taxon>Bacillota</taxon>
        <taxon>Bacilli</taxon>
        <taxon>Bacillales</taxon>
        <taxon>Bacillaceae</taxon>
    </lineage>
</organism>
<proteinExistence type="predicted"/>
<sequence length="331" mass="37035">MTINIGFMGTGNFSKKHADILSNRRDVNIAAFYGTSQEKAERMAKPYEAAGYGDLTEMLDTEKLDAAYICVPPMSHGSIEQELIDRGIPFFVEKPLSNEADMPADFARQIEEKSLITSVGYHFRYKQNTQTMKNFLELQEIGMITGRWMSGIPQTAWWADQDKSGGQFNEQTIHLVDLLRFTAGEVKQVYAVFANTVLEKREDHVSIADVGTVTLTLENGIIANLSNTCVLPPHVHDIGITFYTDDGILSWQPDRVEHDSGTVTEEYNDRDDPYEKENETFIEALKTGDPSEIQSDYSDALKTQQITAAALQSAKTGQVVEITNQEDETKA</sequence>
<dbReference type="AlphaFoldDB" id="A0A1I5XKN1"/>
<dbReference type="RefSeq" id="WP_093339225.1">
    <property type="nucleotide sequence ID" value="NZ_FOXD01000029.1"/>
</dbReference>
<evidence type="ECO:0000313" key="3">
    <source>
        <dbReference type="EMBL" id="SFQ32515.1"/>
    </source>
</evidence>
<reference evidence="4" key="1">
    <citation type="submission" date="2016-10" db="EMBL/GenBank/DDBJ databases">
        <authorList>
            <person name="Varghese N."/>
            <person name="Submissions S."/>
        </authorList>
    </citation>
    <scope>NUCLEOTIDE SEQUENCE [LARGE SCALE GENOMIC DNA]</scope>
    <source>
        <strain evidence="4">S7</strain>
    </source>
</reference>
<dbReference type="STRING" id="1884432.SAMN05518683_12910"/>
<dbReference type="Proteomes" id="UP000198892">
    <property type="component" value="Unassembled WGS sequence"/>
</dbReference>
<name>A0A1I5XKN1_9BACI</name>
<dbReference type="InterPro" id="IPR052515">
    <property type="entry name" value="Gfo/Idh/MocA_Oxidoreductase"/>
</dbReference>
<protein>
    <submittedName>
        <fullName evidence="3">Predicted dehydrogenase</fullName>
    </submittedName>
</protein>
<dbReference type="Gene3D" id="3.30.360.10">
    <property type="entry name" value="Dihydrodipicolinate Reductase, domain 2"/>
    <property type="match status" value="1"/>
</dbReference>
<dbReference type="PANTHER" id="PTHR43249">
    <property type="entry name" value="UDP-N-ACETYL-2-AMINO-2-DEOXY-D-GLUCURONATE OXIDASE"/>
    <property type="match status" value="1"/>
</dbReference>
<dbReference type="OrthoDB" id="9815825at2"/>
<keyword evidence="4" id="KW-1185">Reference proteome</keyword>
<evidence type="ECO:0000259" key="1">
    <source>
        <dbReference type="Pfam" id="PF01408"/>
    </source>
</evidence>
<accession>A0A1I5XKN1</accession>
<dbReference type="InterPro" id="IPR000683">
    <property type="entry name" value="Gfo/Idh/MocA-like_OxRdtase_N"/>
</dbReference>
<evidence type="ECO:0000313" key="4">
    <source>
        <dbReference type="Proteomes" id="UP000198892"/>
    </source>
</evidence>
<dbReference type="Pfam" id="PF01408">
    <property type="entry name" value="GFO_IDH_MocA"/>
    <property type="match status" value="1"/>
</dbReference>
<feature type="domain" description="GFO/IDH/MocA-like oxidoreductase" evidence="2">
    <location>
        <begin position="140"/>
        <end position="248"/>
    </location>
</feature>
<dbReference type="SUPFAM" id="SSF55347">
    <property type="entry name" value="Glyceraldehyde-3-phosphate dehydrogenase-like, C-terminal domain"/>
    <property type="match status" value="1"/>
</dbReference>
<gene>
    <name evidence="3" type="ORF">SAMN05518683_12910</name>
</gene>
<dbReference type="GO" id="GO:0000166">
    <property type="term" value="F:nucleotide binding"/>
    <property type="evidence" value="ECO:0007669"/>
    <property type="project" value="InterPro"/>
</dbReference>
<dbReference type="InterPro" id="IPR036291">
    <property type="entry name" value="NAD(P)-bd_dom_sf"/>
</dbReference>
<dbReference type="InterPro" id="IPR055170">
    <property type="entry name" value="GFO_IDH_MocA-like_dom"/>
</dbReference>
<evidence type="ECO:0000259" key="2">
    <source>
        <dbReference type="Pfam" id="PF22725"/>
    </source>
</evidence>
<dbReference type="SUPFAM" id="SSF51735">
    <property type="entry name" value="NAD(P)-binding Rossmann-fold domains"/>
    <property type="match status" value="1"/>
</dbReference>
<dbReference type="Gene3D" id="3.40.50.720">
    <property type="entry name" value="NAD(P)-binding Rossmann-like Domain"/>
    <property type="match status" value="1"/>
</dbReference>
<dbReference type="Pfam" id="PF22725">
    <property type="entry name" value="GFO_IDH_MocA_C3"/>
    <property type="match status" value="1"/>
</dbReference>
<dbReference type="PANTHER" id="PTHR43249:SF1">
    <property type="entry name" value="D-GLUCOSIDE 3-DEHYDROGENASE"/>
    <property type="match status" value="1"/>
</dbReference>